<sequence>MSVLAAVLKRIQLFVFAFMLAGSSMMFAGIASGKLERGDLYTGLAGQFAAVIAANPALLGWIAGGDRFVMSGQQAGVGSYSAPLGPVPRISTPQPPRTSLQALRQRQQQFVVIDELATDG</sequence>
<keyword evidence="3" id="KW-1185">Reference proteome</keyword>
<dbReference type="Proteomes" id="UP000199658">
    <property type="component" value="Unassembled WGS sequence"/>
</dbReference>
<gene>
    <name evidence="2" type="ORF">SAMN04488002_3557</name>
</gene>
<evidence type="ECO:0000313" key="3">
    <source>
        <dbReference type="Proteomes" id="UP000199658"/>
    </source>
</evidence>
<dbReference type="EMBL" id="FOYO01000001">
    <property type="protein sequence ID" value="SFR59168.1"/>
    <property type="molecule type" value="Genomic_DNA"/>
</dbReference>
<feature type="transmembrane region" description="Helical" evidence="1">
    <location>
        <begin position="44"/>
        <end position="64"/>
    </location>
</feature>
<name>A0A1I6HXM7_9RHOB</name>
<keyword evidence="1" id="KW-1133">Transmembrane helix</keyword>
<dbReference type="AlphaFoldDB" id="A0A1I6HXM7"/>
<keyword evidence="1" id="KW-0472">Membrane</keyword>
<keyword evidence="1" id="KW-0812">Transmembrane</keyword>
<evidence type="ECO:0000313" key="2">
    <source>
        <dbReference type="EMBL" id="SFR59168.1"/>
    </source>
</evidence>
<dbReference type="RefSeq" id="WP_090219532.1">
    <property type="nucleotide sequence ID" value="NZ_FOYO01000001.1"/>
</dbReference>
<protein>
    <submittedName>
        <fullName evidence="2">Uncharacterized protein</fullName>
    </submittedName>
</protein>
<organism evidence="2 3">
    <name type="scientific">Litoreibacter janthinus</name>
    <dbReference type="NCBI Taxonomy" id="670154"/>
    <lineage>
        <taxon>Bacteria</taxon>
        <taxon>Pseudomonadati</taxon>
        <taxon>Pseudomonadota</taxon>
        <taxon>Alphaproteobacteria</taxon>
        <taxon>Rhodobacterales</taxon>
        <taxon>Roseobacteraceae</taxon>
        <taxon>Litoreibacter</taxon>
    </lineage>
</organism>
<evidence type="ECO:0000256" key="1">
    <source>
        <dbReference type="SAM" id="Phobius"/>
    </source>
</evidence>
<dbReference type="STRING" id="670154.SAMN04488002_3557"/>
<reference evidence="3" key="1">
    <citation type="submission" date="2016-10" db="EMBL/GenBank/DDBJ databases">
        <authorList>
            <person name="Varghese N."/>
            <person name="Submissions S."/>
        </authorList>
    </citation>
    <scope>NUCLEOTIDE SEQUENCE [LARGE SCALE GENOMIC DNA]</scope>
    <source>
        <strain evidence="3">DSM 26921</strain>
    </source>
</reference>
<accession>A0A1I6HXM7</accession>
<feature type="transmembrane region" description="Helical" evidence="1">
    <location>
        <begin position="12"/>
        <end position="32"/>
    </location>
</feature>
<dbReference type="OrthoDB" id="7857152at2"/>
<proteinExistence type="predicted"/>